<reference evidence="6" key="2">
    <citation type="submission" date="2022-09" db="EMBL/GenBank/DDBJ databases">
        <title>Aerococcus urinae taxonomy study.</title>
        <authorList>
            <person name="Christensen J."/>
            <person name="Senneby E."/>
        </authorList>
    </citation>
    <scope>NUCLEOTIDE SEQUENCE</scope>
    <source>
        <strain evidence="6">LUND-41-B12</strain>
    </source>
</reference>
<dbReference type="Proteomes" id="UP001069047">
    <property type="component" value="Unassembled WGS sequence"/>
</dbReference>
<dbReference type="SMART" id="SM00382">
    <property type="entry name" value="AAA"/>
    <property type="match status" value="2"/>
</dbReference>
<dbReference type="RefSeq" id="WP_070560227.1">
    <property type="nucleotide sequence ID" value="NZ_CAJHLG010000002.1"/>
</dbReference>
<dbReference type="GO" id="GO:0016887">
    <property type="term" value="F:ATP hydrolysis activity"/>
    <property type="evidence" value="ECO:0007669"/>
    <property type="project" value="InterPro"/>
</dbReference>
<evidence type="ECO:0000256" key="3">
    <source>
        <dbReference type="SAM" id="Coils"/>
    </source>
</evidence>
<dbReference type="Pfam" id="PF12848">
    <property type="entry name" value="ABC_tran_Xtn"/>
    <property type="match status" value="1"/>
</dbReference>
<protein>
    <submittedName>
        <fullName evidence="6">ABC-F family ATP-binding cassette domain-containing protein</fullName>
    </submittedName>
</protein>
<reference evidence="7 8" key="1">
    <citation type="journal article" date="2020" name="J. Bacteriol.">
        <title>Aerococcus urinae Isolated from Women with Lower Urinary Tract Symptoms: In Vitro Aggregation and Genome Analysis.</title>
        <authorList>
            <person name="Hilt E.E."/>
            <person name="Putonti C."/>
            <person name="Thomas-White K."/>
            <person name="Lewis A.L."/>
            <person name="Visick K.L."/>
            <person name="Gilbert N.M."/>
            <person name="Wolfe A.J."/>
        </authorList>
    </citation>
    <scope>NUCLEOTIDE SEQUENCE [LARGE SCALE GENOMIC DNA]</scope>
    <source>
        <strain evidence="7 8">UMB1016</strain>
    </source>
</reference>
<gene>
    <name evidence="7" type="ORF">DBT44_0004940</name>
    <name evidence="6" type="ORF">ODY61_04205</name>
</gene>
<feature type="region of interest" description="Disordered" evidence="4">
    <location>
        <begin position="533"/>
        <end position="571"/>
    </location>
</feature>
<keyword evidence="8" id="KW-1185">Reference proteome</keyword>
<dbReference type="EMBL" id="CP145132">
    <property type="protein sequence ID" value="WWC55629.1"/>
    <property type="molecule type" value="Genomic_DNA"/>
</dbReference>
<accession>A0A1E9PD73</accession>
<name>A0A1E9PD73_9LACT</name>
<dbReference type="AlphaFoldDB" id="A0A1E9PD73"/>
<dbReference type="GeneID" id="89334167"/>
<dbReference type="InterPro" id="IPR017871">
    <property type="entry name" value="ABC_transporter-like_CS"/>
</dbReference>
<dbReference type="InterPro" id="IPR037118">
    <property type="entry name" value="Val-tRNA_synth_C_sf"/>
</dbReference>
<dbReference type="InterPro" id="IPR051309">
    <property type="entry name" value="ABCF_ATPase"/>
</dbReference>
<dbReference type="GO" id="GO:0005524">
    <property type="term" value="F:ATP binding"/>
    <property type="evidence" value="ECO:0007669"/>
    <property type="project" value="UniProtKB-KW"/>
</dbReference>
<proteinExistence type="predicted"/>
<dbReference type="InterPro" id="IPR027417">
    <property type="entry name" value="P-loop_NTPase"/>
</dbReference>
<evidence type="ECO:0000256" key="4">
    <source>
        <dbReference type="SAM" id="MobiDB-lite"/>
    </source>
</evidence>
<evidence type="ECO:0000313" key="8">
    <source>
        <dbReference type="Proteomes" id="UP000250354"/>
    </source>
</evidence>
<dbReference type="PROSITE" id="PS50893">
    <property type="entry name" value="ABC_TRANSPORTER_2"/>
    <property type="match status" value="2"/>
</dbReference>
<dbReference type="GO" id="GO:0003677">
    <property type="term" value="F:DNA binding"/>
    <property type="evidence" value="ECO:0007669"/>
    <property type="project" value="InterPro"/>
</dbReference>
<accession>A0A9Q4DCH9</accession>
<evidence type="ECO:0000313" key="6">
    <source>
        <dbReference type="EMBL" id="MCY3087321.1"/>
    </source>
</evidence>
<sequence length="638" mass="73223">MQDYLAKNWSKTYGIKQLLDEVSFLIREGDHIALIGPNGSGKSTLLKILAGKDHLDSGTIEHSNDYSIGLVSQNPDLDDQQSLFEAVYSGDSPLVKTVKAYEQATLALSQDPNDEKKQKEFSHWESEMNRLDAWQLDTNIQTILTKLELNDLYQKVGHLSGGQKRRLGLAKVLIDEPDLLLLDEPTNHMDFEMVKWLENYINNYKKSVVIVTHDRYFLDTVAQRVFALDRGKLTEYQGNYQDYLNKRAVELDVEAANQAKQKKLYKQELAWMRQGAKARSTKQQARINRFNDLKEDLNQHRSLQGSVQLDFDQERLGKKVISLEDVSVGYDSRQPLLEDINLLIQNRDRIGIIGENGVGKTSLLNTIAGIIPPLSGQIDIGPTVKIAYFQQVPTDLPENKRLINYISEVADEIVYDDGRKLSASQMLETFLFNRESHGQLIAKLSGGEKKRLYLLRLLMERPNVLFLDEPTNDLDIDTLTVLEDYLAQFPGAMLTVSHDRYFLDKTVDKLLIVHKDKSCQLFFGNFTDYEREHKEKAKSGHSPKQSQVQKSDDLHKSNASDTSQSSKKRMTYKEKQDWQVIESQIDQLETDIQRIENDMLANGSDYGKLSELQKEKESKENDLLEKMEYWDYLSELKP</sequence>
<dbReference type="InterPro" id="IPR003439">
    <property type="entry name" value="ABC_transporter-like_ATP-bd"/>
</dbReference>
<dbReference type="SUPFAM" id="SSF52540">
    <property type="entry name" value="P-loop containing nucleoside triphosphate hydrolases"/>
    <property type="match status" value="2"/>
</dbReference>
<organism evidence="6 9">
    <name type="scientific">Aerococcus mictus</name>
    <dbReference type="NCBI Taxonomy" id="2976810"/>
    <lineage>
        <taxon>Bacteria</taxon>
        <taxon>Bacillati</taxon>
        <taxon>Bacillota</taxon>
        <taxon>Bacilli</taxon>
        <taxon>Lactobacillales</taxon>
        <taxon>Aerococcaceae</taxon>
        <taxon>Aerococcus</taxon>
    </lineage>
</organism>
<dbReference type="PANTHER" id="PTHR42855:SF1">
    <property type="entry name" value="ABC TRANSPORTER DOMAIN-CONTAINING PROTEIN"/>
    <property type="match status" value="1"/>
</dbReference>
<evidence type="ECO:0000313" key="7">
    <source>
        <dbReference type="EMBL" id="WWC55629.1"/>
    </source>
</evidence>
<evidence type="ECO:0000259" key="5">
    <source>
        <dbReference type="PROSITE" id="PS50893"/>
    </source>
</evidence>
<evidence type="ECO:0000256" key="1">
    <source>
        <dbReference type="ARBA" id="ARBA00022741"/>
    </source>
</evidence>
<dbReference type="PROSITE" id="PS00211">
    <property type="entry name" value="ABC_TRANSPORTER_1"/>
    <property type="match status" value="1"/>
</dbReference>
<feature type="domain" description="ABC transporter" evidence="5">
    <location>
        <begin position="321"/>
        <end position="540"/>
    </location>
</feature>
<reference evidence="7" key="3">
    <citation type="submission" date="2024-02" db="EMBL/GenBank/DDBJ databases">
        <authorList>
            <person name="Choi B."/>
        </authorList>
    </citation>
    <scope>NUCLEOTIDE SEQUENCE</scope>
    <source>
        <strain evidence="7">UMB1016</strain>
    </source>
</reference>
<dbReference type="CDD" id="cd03221">
    <property type="entry name" value="ABCF_EF-3"/>
    <property type="match status" value="2"/>
</dbReference>
<feature type="domain" description="ABC transporter" evidence="5">
    <location>
        <begin position="4"/>
        <end position="255"/>
    </location>
</feature>
<dbReference type="Pfam" id="PF16326">
    <property type="entry name" value="ABC_tran_CTD"/>
    <property type="match status" value="1"/>
</dbReference>
<feature type="coiled-coil region" evidence="3">
    <location>
        <begin position="578"/>
        <end position="629"/>
    </location>
</feature>
<dbReference type="InterPro" id="IPR032781">
    <property type="entry name" value="ABC_tran_Xtn"/>
</dbReference>
<dbReference type="PANTHER" id="PTHR42855">
    <property type="entry name" value="ABC TRANSPORTER ATP-BINDING SUBUNIT"/>
    <property type="match status" value="1"/>
</dbReference>
<dbReference type="Proteomes" id="UP000250354">
    <property type="component" value="Chromosome"/>
</dbReference>
<dbReference type="EMBL" id="JAOTMY010000002">
    <property type="protein sequence ID" value="MCY3087321.1"/>
    <property type="molecule type" value="Genomic_DNA"/>
</dbReference>
<dbReference type="Gene3D" id="1.10.287.380">
    <property type="entry name" value="Valyl-tRNA synthetase, C-terminal domain"/>
    <property type="match status" value="1"/>
</dbReference>
<evidence type="ECO:0000256" key="2">
    <source>
        <dbReference type="ARBA" id="ARBA00022840"/>
    </source>
</evidence>
<dbReference type="InterPro" id="IPR032524">
    <property type="entry name" value="ABC_tran_C"/>
</dbReference>
<evidence type="ECO:0000313" key="9">
    <source>
        <dbReference type="Proteomes" id="UP001069047"/>
    </source>
</evidence>
<dbReference type="FunFam" id="3.40.50.300:FF:000011">
    <property type="entry name" value="Putative ABC transporter ATP-binding component"/>
    <property type="match status" value="1"/>
</dbReference>
<dbReference type="Gene3D" id="3.40.50.300">
    <property type="entry name" value="P-loop containing nucleotide triphosphate hydrolases"/>
    <property type="match status" value="2"/>
</dbReference>
<keyword evidence="1" id="KW-0547">Nucleotide-binding</keyword>
<dbReference type="Pfam" id="PF00005">
    <property type="entry name" value="ABC_tran"/>
    <property type="match status" value="2"/>
</dbReference>
<keyword evidence="3" id="KW-0175">Coiled coil</keyword>
<keyword evidence="2 6" id="KW-0067">ATP-binding</keyword>
<dbReference type="InterPro" id="IPR003593">
    <property type="entry name" value="AAA+_ATPase"/>
</dbReference>